<dbReference type="Proteomes" id="UP001152658">
    <property type="component" value="Unassembled WGS sequence"/>
</dbReference>
<comment type="caution">
    <text evidence="1">The sequence shown here is derived from an EMBL/GenBank/DDBJ whole genome shotgun (WGS) entry which is preliminary data.</text>
</comment>
<accession>A0ABM9FRA1</accession>
<organism evidence="1 2">
    <name type="scientific">Vibrio aestuarianus</name>
    <dbReference type="NCBI Taxonomy" id="28171"/>
    <lineage>
        <taxon>Bacteria</taxon>
        <taxon>Pseudomonadati</taxon>
        <taxon>Pseudomonadota</taxon>
        <taxon>Gammaproteobacteria</taxon>
        <taxon>Vibrionales</taxon>
        <taxon>Vibrionaceae</taxon>
        <taxon>Vibrio</taxon>
    </lineage>
</organism>
<proteinExistence type="predicted"/>
<protein>
    <submittedName>
        <fullName evidence="1">Uncharacterized protein</fullName>
    </submittedName>
</protein>
<evidence type="ECO:0000313" key="2">
    <source>
        <dbReference type="Proteomes" id="UP001152658"/>
    </source>
</evidence>
<gene>
    <name evidence="1" type="ORF">VAE063_940516</name>
</gene>
<reference evidence="1" key="1">
    <citation type="submission" date="2022-06" db="EMBL/GenBank/DDBJ databases">
        <authorList>
            <person name="Goudenege D."/>
            <person name="Le Roux F."/>
        </authorList>
    </citation>
    <scope>NUCLEOTIDE SEQUENCE</scope>
    <source>
        <strain evidence="1">12-063</strain>
    </source>
</reference>
<name>A0ABM9FRA1_9VIBR</name>
<keyword evidence="2" id="KW-1185">Reference proteome</keyword>
<evidence type="ECO:0000313" key="1">
    <source>
        <dbReference type="EMBL" id="CAH8229237.1"/>
    </source>
</evidence>
<dbReference type="EMBL" id="CALYLK010000135">
    <property type="protein sequence ID" value="CAH8229237.1"/>
    <property type="molecule type" value="Genomic_DNA"/>
</dbReference>
<sequence length="40" mass="4844">MIYGTFSPINVLKDINPYEEDYEQPYVYSLSKFREHITNE</sequence>